<reference evidence="9" key="1">
    <citation type="journal article" date="2020" name="J Insects Food Feed">
        <title>The yellow mealworm (Tenebrio molitor) genome: a resource for the emerging insects as food and feed industry.</title>
        <authorList>
            <person name="Eriksson T."/>
            <person name="Andere A."/>
            <person name="Kelstrup H."/>
            <person name="Emery V."/>
            <person name="Picard C."/>
        </authorList>
    </citation>
    <scope>NUCLEOTIDE SEQUENCE</scope>
    <source>
        <strain evidence="9">Stoneville</strain>
        <tissue evidence="9">Whole head</tissue>
    </source>
</reference>
<keyword evidence="7" id="KW-0807">Transducer</keyword>
<feature type="transmembrane region" description="Helical" evidence="8">
    <location>
        <begin position="981"/>
        <end position="1001"/>
    </location>
</feature>
<comment type="caution">
    <text evidence="9">The sequence shown here is derived from an EMBL/GenBank/DDBJ whole genome shotgun (WGS) entry which is preliminary data.</text>
</comment>
<feature type="transmembrane region" description="Helical" evidence="8">
    <location>
        <begin position="1674"/>
        <end position="1697"/>
    </location>
</feature>
<evidence type="ECO:0000256" key="8">
    <source>
        <dbReference type="SAM" id="Phobius"/>
    </source>
</evidence>
<name>A0A8J6L526_TENMO</name>
<keyword evidence="6" id="KW-0675">Receptor</keyword>
<protein>
    <submittedName>
        <fullName evidence="9">Uncharacterized protein</fullName>
    </submittedName>
</protein>
<evidence type="ECO:0000256" key="7">
    <source>
        <dbReference type="ARBA" id="ARBA00023224"/>
    </source>
</evidence>
<feature type="transmembrane region" description="Helical" evidence="8">
    <location>
        <begin position="1709"/>
        <end position="1730"/>
    </location>
</feature>
<feature type="transmembrane region" description="Helical" evidence="8">
    <location>
        <begin position="529"/>
        <end position="553"/>
    </location>
</feature>
<feature type="transmembrane region" description="Helical" evidence="8">
    <location>
        <begin position="1029"/>
        <end position="1050"/>
    </location>
</feature>
<dbReference type="PANTHER" id="PTHR21143:SF104">
    <property type="entry name" value="GUSTATORY RECEPTOR 8A-RELATED"/>
    <property type="match status" value="1"/>
</dbReference>
<accession>A0A8J6L526</accession>
<feature type="transmembrane region" description="Helical" evidence="8">
    <location>
        <begin position="950"/>
        <end position="969"/>
    </location>
</feature>
<feature type="transmembrane region" description="Helical" evidence="8">
    <location>
        <begin position="1868"/>
        <end position="1886"/>
    </location>
</feature>
<dbReference type="GO" id="GO:0030424">
    <property type="term" value="C:axon"/>
    <property type="evidence" value="ECO:0007669"/>
    <property type="project" value="TreeGrafter"/>
</dbReference>
<evidence type="ECO:0000313" key="9">
    <source>
        <dbReference type="EMBL" id="KAH0811314.1"/>
    </source>
</evidence>
<feature type="transmembrane region" description="Helical" evidence="8">
    <location>
        <begin position="2099"/>
        <end position="2122"/>
    </location>
</feature>
<feature type="transmembrane region" description="Helical" evidence="8">
    <location>
        <begin position="1436"/>
        <end position="1457"/>
    </location>
</feature>
<feature type="transmembrane region" description="Helical" evidence="8">
    <location>
        <begin position="41"/>
        <end position="65"/>
    </location>
</feature>
<comment type="subcellular location">
    <subcellularLocation>
        <location evidence="1">Cell membrane</location>
        <topology evidence="1">Multi-pass membrane protein</topology>
    </subcellularLocation>
</comment>
<feature type="transmembrane region" description="Helical" evidence="8">
    <location>
        <begin position="639"/>
        <end position="661"/>
    </location>
</feature>
<keyword evidence="2" id="KW-1003">Cell membrane</keyword>
<evidence type="ECO:0000256" key="6">
    <source>
        <dbReference type="ARBA" id="ARBA00023170"/>
    </source>
</evidence>
<evidence type="ECO:0000313" key="10">
    <source>
        <dbReference type="Proteomes" id="UP000719412"/>
    </source>
</evidence>
<feature type="transmembrane region" description="Helical" evidence="8">
    <location>
        <begin position="385"/>
        <end position="407"/>
    </location>
</feature>
<dbReference type="Pfam" id="PF08395">
    <property type="entry name" value="7tm_7"/>
    <property type="match status" value="3"/>
</dbReference>
<feature type="transmembrane region" description="Helical" evidence="8">
    <location>
        <begin position="1630"/>
        <end position="1650"/>
    </location>
</feature>
<feature type="transmembrane region" description="Helical" evidence="8">
    <location>
        <begin position="1556"/>
        <end position="1578"/>
    </location>
</feature>
<feature type="transmembrane region" description="Helical" evidence="8">
    <location>
        <begin position="1289"/>
        <end position="1311"/>
    </location>
</feature>
<feature type="transmembrane region" description="Helical" evidence="8">
    <location>
        <begin position="1949"/>
        <end position="1970"/>
    </location>
</feature>
<dbReference type="EMBL" id="JABDTM020026894">
    <property type="protein sequence ID" value="KAH0811314.1"/>
    <property type="molecule type" value="Genomic_DNA"/>
</dbReference>
<gene>
    <name evidence="9" type="ORF">GEV33_011474</name>
</gene>
<keyword evidence="4 8" id="KW-1133">Transmembrane helix</keyword>
<feature type="transmembrane region" description="Helical" evidence="8">
    <location>
        <begin position="667"/>
        <end position="690"/>
    </location>
</feature>
<evidence type="ECO:0000256" key="4">
    <source>
        <dbReference type="ARBA" id="ARBA00022989"/>
    </source>
</evidence>
<feature type="transmembrane region" description="Helical" evidence="8">
    <location>
        <begin position="1070"/>
        <end position="1088"/>
    </location>
</feature>
<evidence type="ECO:0000256" key="1">
    <source>
        <dbReference type="ARBA" id="ARBA00004651"/>
    </source>
</evidence>
<dbReference type="Proteomes" id="UP000719412">
    <property type="component" value="Unassembled WGS sequence"/>
</dbReference>
<evidence type="ECO:0000256" key="5">
    <source>
        <dbReference type="ARBA" id="ARBA00023136"/>
    </source>
</evidence>
<feature type="transmembrane region" description="Helical" evidence="8">
    <location>
        <begin position="867"/>
        <end position="885"/>
    </location>
</feature>
<evidence type="ECO:0000256" key="3">
    <source>
        <dbReference type="ARBA" id="ARBA00022692"/>
    </source>
</evidence>
<feature type="transmembrane region" description="Helical" evidence="8">
    <location>
        <begin position="427"/>
        <end position="444"/>
    </location>
</feature>
<proteinExistence type="predicted"/>
<sequence length="2195" mass="255410">MSPTLFRKFYAIFVFSLYAFDTINSIYFRKSFYSQMSMIQLVLRLLLSADLFAHSFYTIIVVGLLKQHKWSVLMKNLKTVESKNSATRSYVTFVVSHILLFIMTTFTFYVWIMYFGLHFFSLYVGEYLQMYSIFFNNMSACIVLRLMLTRYRYQNTVTSRLVTRKLLHLPLLTKVKNNLFVLRQTVDAFNDLFGWTILFNIFFGALRCLICFDALLTYSGNGLVANGLQILSHAAIVLFYLVGILTVVLLCDTIRNEFEDLLLHFHKLECNAELPSDENEMSALIKSLSRCVPEFTAARYFYVDRSTILSLFNSITTFLLVMIQFKSYYSRSALMTTVLRILHQAVLYAYSVYTLMVSGLMKRRQWFLLVKNLERVECEVNNEKSLYIIFFVSNGIYIVMMVYTSYIWTSAMGLGFVMMYSAELLPVYSQFFITVLTCVILKMIQSRYKYQKVLLIRHFTQAPKQLSHMILLNVKRSVLALKNAVDLFNDIFGWNTLLSIFFVALRSLFYLDSVIKRENNVETRVPESYWQVVGRLFFMLTFWVGIFAVILWCDGIREDFEELLSYCYEMQECVADSIVEEDEMCAFTKSVSENIPEFTAARPIIQAAYTAARAFGNFFTLTPSSIADRKSTNFQHCHTFVVVALYLAAYCATVYNTWPIFRMLTTIQFVLAILGSLAACIHDLYIILTIRVYKRDRLFKLVDNLKLVSRIGNATKSYYVIFLVSQVAVCLFGTFGIYIYSSFFTVTTFILNVFSSLQLYFEVFVAVFRCILLDMILSRYQHQNRVLVLTSRKKLPQSLLRYVKKIKYNFYVLNSTVEIFNKTFGVSVLLNMFCGTFDALITLDYFVKSDSLSTINLLHFIYQMSGWITLWVGIVATILMCDAVLSEMDKTMLLVYKLQSVIADLMPYENNETKMDLKLIELVFKFGNVFALTPASIADRKPTNFQHFHTFLVVALYLVAYCATVYNTWPIFRMLTSTQFVLAVLSSVAACTHDLYTILTLRVYQRDQLFKLVDNLKLVSRIGNATKSYYVIFLVSQVAVFLFGTFGIYIHLGFFNFTSFILKVFSTVQLYFEVFVGVFRCILLDMVLSRYQHQNRALLVLTSRKQLPKNLSQDVKRIKYNFYVLNYTVDSFNKTFGVPVLTNIFCGVCSALITLDIFIKSDGTFSYGNTTINLLNFIYQMGSWITLCGGIVSTILMCDAVLSEMEKSMVLVYKLQSVTADFMPFENDENWQYSQSTLLPTVLRMLQEVVFFAYSFYTLIVSGLMKNRQWFLLVKHLTKVECEKNNKKSLYIIFFVSNVTYLALRVYMVFAGTKALDVKVIMTQIFELLPIYSQFFITVSTCVILKMIQSRYKYQKLLLNRSFTQAPKQLSHTILLNVKRSLFTLKNAVDLFNDIFGWNTLLNIFLVALRTLYFLNSVVKSENNPERHVFAFNWQVVGRYSFMLIFWTGIFAVILWCDSIREEYEELLSYCYQMQQRVDDSILEEDEICAFTKSVSQYMPEFTAARYFYLDRSVIFSVLNSITTFLLVMIQFKSILWKNYVHGIHSQQSFQQLNKFQSTFMDLSALTTVFSFGSFLALTPPKNLNLTISIPRKLYIVAMFLFHVICLTMTLMLKNWHYSNSTLLSTVLRILQEVVLFAYSFYTLIVAGLTKRRQWFLLVRNLTRVECEIKNEKSLYIIFFVSNVMYLALSVYTLFLWTKVLGVTFIETFFFELLPVYSQFFITVSTCVILKMIQSRYKYQKVLLNLHFTHARKQFSHMILLNVKRNLLALKDAVDLFNDIFGWNTLLNIFFIAVRSLYFLDSVIKKENSLASRVPESNWQVVGRSSFMLIFWTKMDLKLIKLVFKFGHFFALTPSSIADRKPTNFQHFHTFLVVALYLVAYCATVYNTWPIFWMLTSTQFVLAILSTLAACTHDLYTILTLRVYKRDQLFKLVDNLKLVSRIGSATKSYYVIFLMSQVAVFLFGTFGIYLYSSFFNFTNFILNVFSSVQLYFEVFVAVFRCILLDMVLSRYQHQNGVLLVLTSRKKLPESLSQYVKEIKYNFYVLNSTVEIFNKTFGVSVLLNMFCGTFSALIALDFFIKNYSTRSSGNSTINLLHLIYQTGSWITLCVGIVSTILMCDAVLSEMEKTMVLVYKLQSMTTDFMPYENHEVYSLIQMILHTRPEFKAARFFSIKRSTLFSILYSMITFLLVMLQFK</sequence>
<feature type="transmembrane region" description="Helical" evidence="8">
    <location>
        <begin position="2175"/>
        <end position="2194"/>
    </location>
</feature>
<dbReference type="GO" id="GO:0007165">
    <property type="term" value="P:signal transduction"/>
    <property type="evidence" value="ECO:0007669"/>
    <property type="project" value="UniProtKB-KW"/>
</dbReference>
<dbReference type="PANTHER" id="PTHR21143">
    <property type="entry name" value="INVERTEBRATE GUSTATORY RECEPTOR"/>
    <property type="match status" value="1"/>
</dbReference>
<feature type="transmembrane region" description="Helical" evidence="8">
    <location>
        <begin position="128"/>
        <end position="148"/>
    </location>
</feature>
<feature type="transmembrane region" description="Helical" evidence="8">
    <location>
        <begin position="90"/>
        <end position="116"/>
    </location>
</feature>
<feature type="transmembrane region" description="Helical" evidence="8">
    <location>
        <begin position="1514"/>
        <end position="1536"/>
    </location>
</feature>
<keyword evidence="10" id="KW-1185">Reference proteome</keyword>
<feature type="transmembrane region" description="Helical" evidence="8">
    <location>
        <begin position="828"/>
        <end position="847"/>
    </location>
</feature>
<dbReference type="GO" id="GO:0008049">
    <property type="term" value="P:male courtship behavior"/>
    <property type="evidence" value="ECO:0007669"/>
    <property type="project" value="TreeGrafter"/>
</dbReference>
<feature type="transmembrane region" description="Helical" evidence="8">
    <location>
        <begin position="230"/>
        <end position="251"/>
    </location>
</feature>
<keyword evidence="3 8" id="KW-0812">Transmembrane</keyword>
<reference evidence="9" key="2">
    <citation type="submission" date="2021-08" db="EMBL/GenBank/DDBJ databases">
        <authorList>
            <person name="Eriksson T."/>
        </authorList>
    </citation>
    <scope>NUCLEOTIDE SEQUENCE</scope>
    <source>
        <strain evidence="9">Stoneville</strain>
        <tissue evidence="9">Whole head</tissue>
    </source>
</reference>
<feature type="transmembrane region" description="Helical" evidence="8">
    <location>
        <begin position="2060"/>
        <end position="2079"/>
    </location>
</feature>
<feature type="transmembrane region" description="Helical" evidence="8">
    <location>
        <begin position="718"/>
        <end position="739"/>
    </location>
</feature>
<feature type="transmembrane region" description="Helical" evidence="8">
    <location>
        <begin position="192"/>
        <end position="218"/>
    </location>
</feature>
<feature type="transmembrane region" description="Helical" evidence="8">
    <location>
        <begin position="308"/>
        <end position="329"/>
    </location>
</feature>
<feature type="transmembrane region" description="Helical" evidence="8">
    <location>
        <begin position="341"/>
        <end position="361"/>
    </location>
</feature>
<feature type="transmembrane region" description="Helical" evidence="8">
    <location>
        <begin position="1140"/>
        <end position="1159"/>
    </location>
</feature>
<keyword evidence="5 8" id="KW-0472">Membrane</keyword>
<dbReference type="GO" id="GO:0043025">
    <property type="term" value="C:neuronal cell body"/>
    <property type="evidence" value="ECO:0007669"/>
    <property type="project" value="TreeGrafter"/>
</dbReference>
<dbReference type="GO" id="GO:0005886">
    <property type="term" value="C:plasma membrane"/>
    <property type="evidence" value="ECO:0007669"/>
    <property type="project" value="UniProtKB-SubCell"/>
</dbReference>
<feature type="transmembrane region" description="Helical" evidence="8">
    <location>
        <begin position="1594"/>
        <end position="1618"/>
    </location>
</feature>
<feature type="transmembrane region" description="Helical" evidence="8">
    <location>
        <begin position="759"/>
        <end position="777"/>
    </location>
</feature>
<organism evidence="9 10">
    <name type="scientific">Tenebrio molitor</name>
    <name type="common">Yellow mealworm beetle</name>
    <dbReference type="NCBI Taxonomy" id="7067"/>
    <lineage>
        <taxon>Eukaryota</taxon>
        <taxon>Metazoa</taxon>
        <taxon>Ecdysozoa</taxon>
        <taxon>Arthropoda</taxon>
        <taxon>Hexapoda</taxon>
        <taxon>Insecta</taxon>
        <taxon>Pterygota</taxon>
        <taxon>Neoptera</taxon>
        <taxon>Endopterygota</taxon>
        <taxon>Coleoptera</taxon>
        <taxon>Polyphaga</taxon>
        <taxon>Cucujiformia</taxon>
        <taxon>Tenebrionidae</taxon>
        <taxon>Tenebrio</taxon>
    </lineage>
</organism>
<dbReference type="GO" id="GO:0050909">
    <property type="term" value="P:sensory perception of taste"/>
    <property type="evidence" value="ECO:0007669"/>
    <property type="project" value="InterPro"/>
</dbReference>
<feature type="transmembrane region" description="Helical" evidence="8">
    <location>
        <begin position="1179"/>
        <end position="1202"/>
    </location>
</feature>
<dbReference type="InterPro" id="IPR013604">
    <property type="entry name" value="7TM_chemorcpt"/>
</dbReference>
<feature type="transmembrane region" description="Helical" evidence="8">
    <location>
        <begin position="491"/>
        <end position="509"/>
    </location>
</feature>
<dbReference type="GO" id="GO:0007635">
    <property type="term" value="P:chemosensory behavior"/>
    <property type="evidence" value="ECO:0007669"/>
    <property type="project" value="TreeGrafter"/>
</dbReference>
<feature type="transmembrane region" description="Helical" evidence="8">
    <location>
        <begin position="1395"/>
        <end position="1416"/>
    </location>
</feature>
<dbReference type="GO" id="GO:0030425">
    <property type="term" value="C:dendrite"/>
    <property type="evidence" value="ECO:0007669"/>
    <property type="project" value="TreeGrafter"/>
</dbReference>
<feature type="transmembrane region" description="Helical" evidence="8">
    <location>
        <begin position="9"/>
        <end position="29"/>
    </location>
</feature>
<feature type="transmembrane region" description="Helical" evidence="8">
    <location>
        <begin position="1990"/>
        <end position="2008"/>
    </location>
</feature>
<feature type="transmembrane region" description="Helical" evidence="8">
    <location>
        <begin position="1892"/>
        <end position="1916"/>
    </location>
</feature>
<evidence type="ECO:0000256" key="2">
    <source>
        <dbReference type="ARBA" id="ARBA00022475"/>
    </source>
</evidence>
<feature type="transmembrane region" description="Helical" evidence="8">
    <location>
        <begin position="1331"/>
        <end position="1348"/>
    </location>
</feature>